<dbReference type="EMBL" id="CAJVQB010045468">
    <property type="protein sequence ID" value="CAG8832496.1"/>
    <property type="molecule type" value="Genomic_DNA"/>
</dbReference>
<evidence type="ECO:0000313" key="1">
    <source>
        <dbReference type="EMBL" id="CAG8832496.1"/>
    </source>
</evidence>
<dbReference type="Proteomes" id="UP000789901">
    <property type="component" value="Unassembled WGS sequence"/>
</dbReference>
<feature type="non-terminal residue" evidence="1">
    <location>
        <position position="1"/>
    </location>
</feature>
<organism evidence="1 2">
    <name type="scientific">Gigaspora margarita</name>
    <dbReference type="NCBI Taxonomy" id="4874"/>
    <lineage>
        <taxon>Eukaryota</taxon>
        <taxon>Fungi</taxon>
        <taxon>Fungi incertae sedis</taxon>
        <taxon>Mucoromycota</taxon>
        <taxon>Glomeromycotina</taxon>
        <taxon>Glomeromycetes</taxon>
        <taxon>Diversisporales</taxon>
        <taxon>Gigasporaceae</taxon>
        <taxon>Gigaspora</taxon>
    </lineage>
</organism>
<gene>
    <name evidence="1" type="ORF">GMARGA_LOCUS31084</name>
</gene>
<proteinExistence type="predicted"/>
<evidence type="ECO:0000313" key="2">
    <source>
        <dbReference type="Proteomes" id="UP000789901"/>
    </source>
</evidence>
<protein>
    <submittedName>
        <fullName evidence="1">5285_t:CDS:1</fullName>
    </submittedName>
</protein>
<sequence length="188" mass="21836">KEVGVMFKEELEEFKKFGITQNEKVSGKDKEIAQLLKTDANIKEVTKVLIEQECGCQNYGTQELINKIPNLKSEEQNNSKRLEIKAEEITEPEQYVLRKKILQFLESILEEEILIEQNKYKAVAKNIPKSAIETILLRQLKQHKMVEKDEEYSTNTISINIHEWIATTKQEEKLKECKKNALEAGTKI</sequence>
<accession>A0ABN7WJ90</accession>
<comment type="caution">
    <text evidence="1">The sequence shown here is derived from an EMBL/GenBank/DDBJ whole genome shotgun (WGS) entry which is preliminary data.</text>
</comment>
<reference evidence="1 2" key="1">
    <citation type="submission" date="2021-06" db="EMBL/GenBank/DDBJ databases">
        <authorList>
            <person name="Kallberg Y."/>
            <person name="Tangrot J."/>
            <person name="Rosling A."/>
        </authorList>
    </citation>
    <scope>NUCLEOTIDE SEQUENCE [LARGE SCALE GENOMIC DNA]</scope>
    <source>
        <strain evidence="1 2">120-4 pot B 10/14</strain>
    </source>
</reference>
<keyword evidence="2" id="KW-1185">Reference proteome</keyword>
<name>A0ABN7WJ90_GIGMA</name>